<evidence type="ECO:0000256" key="4">
    <source>
        <dbReference type="ARBA" id="ARBA00023069"/>
    </source>
</evidence>
<dbReference type="InterPro" id="IPR053879">
    <property type="entry name" value="HYDIN_VesB_CFA65-like_Ig"/>
</dbReference>
<keyword evidence="5" id="KW-0966">Cell projection</keyword>
<dbReference type="GO" id="GO:0003341">
    <property type="term" value="P:cilium movement"/>
    <property type="evidence" value="ECO:0007669"/>
    <property type="project" value="TreeGrafter"/>
</dbReference>
<name>A0A7S3IAE6_9CILI</name>
<comment type="subcellular location">
    <subcellularLocation>
        <location evidence="1">Cell projection</location>
        <location evidence="1">Cilium</location>
    </subcellularLocation>
    <subcellularLocation>
        <location evidence="2">Cytoplasm</location>
    </subcellularLocation>
</comment>
<reference evidence="8" key="1">
    <citation type="submission" date="2021-01" db="EMBL/GenBank/DDBJ databases">
        <authorList>
            <person name="Corre E."/>
            <person name="Pelletier E."/>
            <person name="Niang G."/>
            <person name="Scheremetjew M."/>
            <person name="Finn R."/>
            <person name="Kale V."/>
            <person name="Holt S."/>
            <person name="Cochrane G."/>
            <person name="Meng A."/>
            <person name="Brown T."/>
            <person name="Cohen L."/>
        </authorList>
    </citation>
    <scope>NUCLEOTIDE SEQUENCE</scope>
</reference>
<dbReference type="PANTHER" id="PTHR23053">
    <property type="entry name" value="DLEC1 DELETED IN LUNG AND ESOPHAGEAL CANCER 1"/>
    <property type="match status" value="1"/>
</dbReference>
<organism evidence="8">
    <name type="scientific">Fabrea salina</name>
    <dbReference type="NCBI Taxonomy" id="342563"/>
    <lineage>
        <taxon>Eukaryota</taxon>
        <taxon>Sar</taxon>
        <taxon>Alveolata</taxon>
        <taxon>Ciliophora</taxon>
        <taxon>Postciliodesmatophora</taxon>
        <taxon>Heterotrichea</taxon>
        <taxon>Heterotrichida</taxon>
        <taxon>Fabreidae</taxon>
        <taxon>Fabrea</taxon>
    </lineage>
</organism>
<dbReference type="InterPro" id="IPR033305">
    <property type="entry name" value="Hydin-like"/>
</dbReference>
<feature type="region of interest" description="Disordered" evidence="6">
    <location>
        <begin position="1053"/>
        <end position="1098"/>
    </location>
</feature>
<dbReference type="InterPro" id="IPR008962">
    <property type="entry name" value="PapD-like_sf"/>
</dbReference>
<dbReference type="InterPro" id="IPR000535">
    <property type="entry name" value="MSP_dom"/>
</dbReference>
<dbReference type="EMBL" id="HBIF01001863">
    <property type="protein sequence ID" value="CAE0318309.1"/>
    <property type="molecule type" value="Transcribed_RNA"/>
</dbReference>
<feature type="region of interest" description="Disordered" evidence="6">
    <location>
        <begin position="35"/>
        <end position="95"/>
    </location>
</feature>
<dbReference type="Gene3D" id="2.60.40.10">
    <property type="entry name" value="Immunoglobulins"/>
    <property type="match status" value="13"/>
</dbReference>
<feature type="domain" description="MSP" evidence="7">
    <location>
        <begin position="395"/>
        <end position="526"/>
    </location>
</feature>
<evidence type="ECO:0000256" key="3">
    <source>
        <dbReference type="ARBA" id="ARBA00022490"/>
    </source>
</evidence>
<proteinExistence type="predicted"/>
<dbReference type="GO" id="GO:1904158">
    <property type="term" value="P:axonemal central apparatus assembly"/>
    <property type="evidence" value="ECO:0007669"/>
    <property type="project" value="TreeGrafter"/>
</dbReference>
<dbReference type="NCBIfam" id="NF012200">
    <property type="entry name" value="choice_anch_D"/>
    <property type="match status" value="1"/>
</dbReference>
<dbReference type="SUPFAM" id="SSF49354">
    <property type="entry name" value="PapD-like"/>
    <property type="match status" value="1"/>
</dbReference>
<dbReference type="PANTHER" id="PTHR23053:SF0">
    <property type="entry name" value="HYDROCEPHALUS-INDUCING PROTEIN HOMOLOG"/>
    <property type="match status" value="1"/>
</dbReference>
<keyword evidence="3" id="KW-0963">Cytoplasm</keyword>
<feature type="compositionally biased region" description="Acidic residues" evidence="6">
    <location>
        <begin position="1089"/>
        <end position="1098"/>
    </location>
</feature>
<evidence type="ECO:0000256" key="2">
    <source>
        <dbReference type="ARBA" id="ARBA00004496"/>
    </source>
</evidence>
<dbReference type="InterPro" id="IPR013783">
    <property type="entry name" value="Ig-like_fold"/>
</dbReference>
<feature type="compositionally biased region" description="Basic and acidic residues" evidence="6">
    <location>
        <begin position="1053"/>
        <end position="1070"/>
    </location>
</feature>
<dbReference type="GO" id="GO:0005930">
    <property type="term" value="C:axoneme"/>
    <property type="evidence" value="ECO:0007669"/>
    <property type="project" value="TreeGrafter"/>
</dbReference>
<evidence type="ECO:0000313" key="8">
    <source>
        <dbReference type="EMBL" id="CAE0318309.1"/>
    </source>
</evidence>
<keyword evidence="4" id="KW-0969">Cilium</keyword>
<dbReference type="PROSITE" id="PS50202">
    <property type="entry name" value="MSP"/>
    <property type="match status" value="1"/>
</dbReference>
<sequence length="2425" mass="274191">MVNELPSPNSKQQLLEAAYEIVPFPVFPDPDSLPLPPPEVLQVVHKPRPRPKRTFPNYLSVLTPIDQTPVEQENSEAQEEEQETPEQEPRPSLEPENLEAKTRWIIQPNSFVWVLVKFFSKEVGNFETPLRFEVVGNSKNFQLPVTCQCKFPTINSDPRNVFMRRKKTRPTSVPECFVSKYYLESEKKFDFGPLLVTKTPQLDEESTQHVKSANKEKFRITNNGEYPLEVEFALKSGLGDSKPMFVLRPLKMQLEVDETKDLEVFAFPEEVGVFEDSVLALVKGNPKPSIFPVVCQGEKPTAQSDPELIVFEKILLNQTLSKTFVVQNVSKLPLKWNLLGSLPQEFEVDIKEGLLKPQESKNVTVTFNSVKQQKFSEKLQLEVEDSEGGKHDTKTIAIEAEAFDVKVDVNFGNEKNLVDFGDVKVFDEATQSLTITNQGIYDVNFNFLMKKKATRDMFSCQPSEGVLNPNQSQQIQITFKTEKEVKIDPSKQTSDIKLQITEGNSGEKCNEIPIIVATNAVFSKYSVYPPRNMNFGPLQYGESRNRSFEIKNEGIFDFEFNVFEIIDERQKILERTRKNTPPKEESKTRRDSKKQPEKKPAKAKEVSSIEISQYTISPSSGVVPRASSAVINVTFNAEGARLYQKTLGIDITNRNPSDHPEGIPYDLAGESCIPGINTSDFDMIFEEQMVVPSLDLTRSQQIVSSKVFAQEENVFLYGTQVASKTHEGVVERFKIMNSTKVPANVVFSVKPRTTSKSEGFAFEVVPQKAYIQPHAYEYVKVVFKPQDIMSYGGVFEALVEGGEPNPKTHKLSFELRGEGTLPTVSLVSSQIGDDGKLHLKFPRTRVNKTSSLEIPLTNGGLIPATVKFDMEYHKNFKFQDAMSATLQPKTNTSFVLEFMPGEIDKFVHEAKMSTLSNPYESLTIAIEGEGYREDIMFENLPHDKEDECHFGDCIIGEEKSVSFFMKNYCENPVKFEWMEKPHFFFSPSAGHIAANSYKEITLKYKSEETIECKPFELVAQTVQIEQNQPFEDWDNSMVETKLVSQKQFEKMQKRREEEEKRRKEEAEAVNKKAAKKPTMKKKETKLELEESEDDDGEANIEIQDVAKEPSYQEIDKTQKQVALKAFAVSDYMKYSCEYREIKFSPTLMFASRSFKFAIRNTSKITMPYKFKVCSAETGKLDAGPFSVSPREGSVSPGCDELVTVKFSPNEVDESNARLLVCSVQNLDPELEPLVIELNGKSLRPFCHFELPQSSYREKKAKDMVPIDSSYQILEFQSLGTKVKNTKRFYVVNPTNQGYEFEWEPEEKEGNDFALKQFRCMTPRGVILSGKKFEMVFEYTPEYFGSHETYWKFKIPSEKLTQKFMVVGEVVEPMIVLEKGMVDFNQLLLGGRAKETIQIMNQEHIPFSFSFDTDSVKGEETYGDSLVVSPMTGVVPPQGNLPIEVTFRPKKDTKYNYNLVCNVKRKIKPLVLNVKGVGYVIHHSVHYENSPSSLLSDEVCPIDFGDIFVNEHQERTVQIVNSGKFNFDFAWKKASSLRFVTISPEQGTVRCGESVNIKLKYFPISEHKMQKAKLQLGIVSGPKYNFACKGSARTPGVHFSFYEKDFGPCFVLRTLMPRIAYLEMINYDDSAISVETDFQKLPYLDVQLAPGQVLLPTSKDDPQLDKKKLVVPIVFTPRETTTYEETINFNINDIHSVQVKVKGEGCPVKLELTSREEEIVDFGVVRVGSEKSKTVHLTNKSKRPVRFSLLDGSGVNEMKAHYVMFSPTEEQLIKPKQTMPIEITFSPKQRLHPFEDEILLKFTNGETKRLLGISGACHGIELKLMEEVVGFGAVVQGSHQSKQVQLLNIGDIPCQFQWDSSKYKKFFTISPESGVIQANTELYFDIAFHPPSDGRNTTNNIEIPKVTCSVQGSEPLYITLQGNSIPTPAEQTKDLRFETIVRESQVQKVQVKNPTGQKWRILPSISTTSQKTKNCWTGPHALEISPNATVDYEITYLPLTMTGDLEHQGTLFFPLPDGTAQVYNLFGVSNPPKPCDNIVKEIKAKVPQELTLPVKNWLPKSQRFEVEWTIEGEHDPAVLIRGASTIDVPGSSTKDYKLNYLTYKVCTMKFKVQFTNPTSKEYIFYLVEMKASSQDIQGKVELACAVRESTSKVIMLDNPLETSVQIDSKMITCDNEYVITSPEYLEIPARSESGIEVSYRPLVVAEQQAKLTVKSPVLGDFSYSLVLKGLSGSSQRSMHFSASLGAELVQVFRFQHFLKKQVQYQVKIERIGGNSPPDFTVEKPTLDVQAAQSHEGLEASIPVRFEPSSLVESRAMITLSHPEAGEYTCMLYGHASAPVPQGPYKCLSGKGVGIEFRNPFFESMEFSIKLDNPSFTVSTKSPVKLDQKKSLSIQVVYKPLEGKPNTGRAIVTAGDLPPWIYYLSGE</sequence>
<feature type="region of interest" description="Disordered" evidence="6">
    <location>
        <begin position="574"/>
        <end position="606"/>
    </location>
</feature>
<feature type="compositionally biased region" description="Acidic residues" evidence="6">
    <location>
        <begin position="73"/>
        <end position="86"/>
    </location>
</feature>
<gene>
    <name evidence="8" type="ORF">FSAL1345_LOCUS1578</name>
</gene>
<dbReference type="Pfam" id="PF22544">
    <property type="entry name" value="HYDIN_VesB_CFA65-like_Ig"/>
    <property type="match status" value="4"/>
</dbReference>
<evidence type="ECO:0000256" key="6">
    <source>
        <dbReference type="SAM" id="MobiDB-lite"/>
    </source>
</evidence>
<evidence type="ECO:0000256" key="1">
    <source>
        <dbReference type="ARBA" id="ARBA00004138"/>
    </source>
</evidence>
<evidence type="ECO:0000259" key="7">
    <source>
        <dbReference type="PROSITE" id="PS50202"/>
    </source>
</evidence>
<accession>A0A7S3IAE6</accession>
<evidence type="ECO:0000256" key="5">
    <source>
        <dbReference type="ARBA" id="ARBA00023273"/>
    </source>
</evidence>
<protein>
    <recommendedName>
        <fullName evidence="7">MSP domain-containing protein</fullName>
    </recommendedName>
</protein>